<keyword evidence="2" id="KW-1185">Reference proteome</keyword>
<reference evidence="2" key="1">
    <citation type="journal article" date="2019" name="Int. J. Syst. Evol. Microbiol.">
        <title>The Global Catalogue of Microorganisms (GCM) 10K type strain sequencing project: providing services to taxonomists for standard genome sequencing and annotation.</title>
        <authorList>
            <consortium name="The Broad Institute Genomics Platform"/>
            <consortium name="The Broad Institute Genome Sequencing Center for Infectious Disease"/>
            <person name="Wu L."/>
            <person name="Ma J."/>
        </authorList>
    </citation>
    <scope>NUCLEOTIDE SEQUENCE [LARGE SCALE GENOMIC DNA]</scope>
    <source>
        <strain evidence="2">CCM 8604</strain>
    </source>
</reference>
<organism evidence="1 2">
    <name type="scientific">Alloscardovia venturai</name>
    <dbReference type="NCBI Taxonomy" id="1769421"/>
    <lineage>
        <taxon>Bacteria</taxon>
        <taxon>Bacillati</taxon>
        <taxon>Actinomycetota</taxon>
        <taxon>Actinomycetes</taxon>
        <taxon>Bifidobacteriales</taxon>
        <taxon>Bifidobacteriaceae</taxon>
        <taxon>Alloscardovia</taxon>
    </lineage>
</organism>
<evidence type="ECO:0000313" key="1">
    <source>
        <dbReference type="EMBL" id="MFD0705181.1"/>
    </source>
</evidence>
<sequence>MTDENELNDDQVNAVFADLEKQFDADFGKELDDNLTDHYSLDPHFDEELAGLLGSKAKIAILITQIVDAKFLAALCCICDIDALSVGFPTGAGAIMHKTDGQAPEEAARDLSDVMAGLSVIACVNRADKISATHWYDGKQAQDFAPPMLFASLDSSIEDLMIGAQTVDDMDVLGYPHVESSSFASHDEALTYIRTLMTPRAGTSYDGDDAER</sequence>
<proteinExistence type="predicted"/>
<comment type="caution">
    <text evidence="1">The sequence shown here is derived from an EMBL/GenBank/DDBJ whole genome shotgun (WGS) entry which is preliminary data.</text>
</comment>
<name>A0ABW2Y5Z6_9BIFI</name>
<dbReference type="EMBL" id="JBHTHQ010000021">
    <property type="protein sequence ID" value="MFD0705181.1"/>
    <property type="molecule type" value="Genomic_DNA"/>
</dbReference>
<accession>A0ABW2Y5Z6</accession>
<dbReference type="Proteomes" id="UP001597036">
    <property type="component" value="Unassembled WGS sequence"/>
</dbReference>
<gene>
    <name evidence="1" type="ORF">ACFQY8_05420</name>
</gene>
<dbReference type="RefSeq" id="WP_377938876.1">
    <property type="nucleotide sequence ID" value="NZ_JBHTHQ010000021.1"/>
</dbReference>
<evidence type="ECO:0000313" key="2">
    <source>
        <dbReference type="Proteomes" id="UP001597036"/>
    </source>
</evidence>
<protein>
    <submittedName>
        <fullName evidence="1">Uncharacterized protein</fullName>
    </submittedName>
</protein>